<keyword evidence="3" id="KW-1185">Reference proteome</keyword>
<feature type="region of interest" description="Disordered" evidence="1">
    <location>
        <begin position="257"/>
        <end position="310"/>
    </location>
</feature>
<dbReference type="Proteomes" id="UP001151760">
    <property type="component" value="Unassembled WGS sequence"/>
</dbReference>
<feature type="compositionally biased region" description="Basic and acidic residues" evidence="1">
    <location>
        <begin position="296"/>
        <end position="310"/>
    </location>
</feature>
<reference evidence="2" key="1">
    <citation type="journal article" date="2022" name="Int. J. Mol. Sci.">
        <title>Draft Genome of Tanacetum Coccineum: Genomic Comparison of Closely Related Tanacetum-Family Plants.</title>
        <authorList>
            <person name="Yamashiro T."/>
            <person name="Shiraishi A."/>
            <person name="Nakayama K."/>
            <person name="Satake H."/>
        </authorList>
    </citation>
    <scope>NUCLEOTIDE SEQUENCE</scope>
</reference>
<evidence type="ECO:0000313" key="2">
    <source>
        <dbReference type="EMBL" id="GJT74271.1"/>
    </source>
</evidence>
<evidence type="ECO:0000313" key="3">
    <source>
        <dbReference type="Proteomes" id="UP001151760"/>
    </source>
</evidence>
<sequence>MDADLIKLVVQSVKTEMWCLRNIKQRSQLWSTILAHVLNSIARNYSERDVAILCWDGFLLTGPSTTQSLFSGTASRLSHSPGTSLQRTKSFSTICTESRNGRVLKLDIGLHIFTSHCSEQLDQCVVVVQEADKIFDNLFFQTAFLFSAKWLITVTHKALFPLLTKSRHAKHLVVYMPFRGQVLEPSFMGRRDDEAIGYEVEIFVKTHMGSDFKHKSAWLFLEDMHKWKNPESTLARQNRLRVTDEEPEHFEEHVLPRPPWAQRIAKSQRSSNSTASSGLNPAMFQNNATTIRVRPQGKDEGYRARDKCEI</sequence>
<comment type="caution">
    <text evidence="2">The sequence shown here is derived from an EMBL/GenBank/DDBJ whole genome shotgun (WGS) entry which is preliminary data.</text>
</comment>
<accession>A0ABQ5GFL5</accession>
<reference evidence="2" key="2">
    <citation type="submission" date="2022-01" db="EMBL/GenBank/DDBJ databases">
        <authorList>
            <person name="Yamashiro T."/>
            <person name="Shiraishi A."/>
            <person name="Satake H."/>
            <person name="Nakayama K."/>
        </authorList>
    </citation>
    <scope>NUCLEOTIDE SEQUENCE</scope>
</reference>
<protein>
    <submittedName>
        <fullName evidence="2">Uncharacterized protein</fullName>
    </submittedName>
</protein>
<name>A0ABQ5GFL5_9ASTR</name>
<proteinExistence type="predicted"/>
<gene>
    <name evidence="2" type="ORF">Tco_1040996</name>
</gene>
<feature type="compositionally biased region" description="Polar residues" evidence="1">
    <location>
        <begin position="265"/>
        <end position="290"/>
    </location>
</feature>
<organism evidence="2 3">
    <name type="scientific">Tanacetum coccineum</name>
    <dbReference type="NCBI Taxonomy" id="301880"/>
    <lineage>
        <taxon>Eukaryota</taxon>
        <taxon>Viridiplantae</taxon>
        <taxon>Streptophyta</taxon>
        <taxon>Embryophyta</taxon>
        <taxon>Tracheophyta</taxon>
        <taxon>Spermatophyta</taxon>
        <taxon>Magnoliopsida</taxon>
        <taxon>eudicotyledons</taxon>
        <taxon>Gunneridae</taxon>
        <taxon>Pentapetalae</taxon>
        <taxon>asterids</taxon>
        <taxon>campanulids</taxon>
        <taxon>Asterales</taxon>
        <taxon>Asteraceae</taxon>
        <taxon>Asteroideae</taxon>
        <taxon>Anthemideae</taxon>
        <taxon>Anthemidinae</taxon>
        <taxon>Tanacetum</taxon>
    </lineage>
</organism>
<dbReference type="EMBL" id="BQNB010018426">
    <property type="protein sequence ID" value="GJT74271.1"/>
    <property type="molecule type" value="Genomic_DNA"/>
</dbReference>
<evidence type="ECO:0000256" key="1">
    <source>
        <dbReference type="SAM" id="MobiDB-lite"/>
    </source>
</evidence>